<dbReference type="EMBL" id="JAVIIW010000075">
    <property type="protein sequence ID" value="MDX8483259.1"/>
    <property type="molecule type" value="Genomic_DNA"/>
</dbReference>
<evidence type="ECO:0000313" key="3">
    <source>
        <dbReference type="Proteomes" id="UP001287059"/>
    </source>
</evidence>
<feature type="region of interest" description="Disordered" evidence="1">
    <location>
        <begin position="71"/>
        <end position="96"/>
    </location>
</feature>
<evidence type="ECO:0000313" key="2">
    <source>
        <dbReference type="EMBL" id="MDX8483259.1"/>
    </source>
</evidence>
<feature type="region of interest" description="Disordered" evidence="1">
    <location>
        <begin position="128"/>
        <end position="147"/>
    </location>
</feature>
<keyword evidence="3" id="KW-1185">Reference proteome</keyword>
<sequence>MVDAVVRKPARSPTDDTRMSLEEWERRFKPKAVRQPGDIEPYAAPVKAEPMSEIRIVEAVRRAKKARRVKSAGLSGVPVNPTVHRPDVTPAAINPGQPARVAGRSLAWLQSGFTKSGDAPLRTSDACSNRALSGNGPPDFVSLGSRW</sequence>
<evidence type="ECO:0000256" key="1">
    <source>
        <dbReference type="SAM" id="MobiDB-lite"/>
    </source>
</evidence>
<organism evidence="2 3">
    <name type="scientific">Mesorhizobium album</name>
    <dbReference type="NCBI Taxonomy" id="3072314"/>
    <lineage>
        <taxon>Bacteria</taxon>
        <taxon>Pseudomonadati</taxon>
        <taxon>Pseudomonadota</taxon>
        <taxon>Alphaproteobacteria</taxon>
        <taxon>Hyphomicrobiales</taxon>
        <taxon>Phyllobacteriaceae</taxon>
        <taxon>Mesorhizobium</taxon>
    </lineage>
</organism>
<name>A0ABU4Y8J3_9HYPH</name>
<protein>
    <submittedName>
        <fullName evidence="2">Uncharacterized protein</fullName>
    </submittedName>
</protein>
<dbReference type="Proteomes" id="UP001287059">
    <property type="component" value="Unassembled WGS sequence"/>
</dbReference>
<accession>A0ABU4Y8J3</accession>
<gene>
    <name evidence="2" type="ORF">RFN28_33130</name>
</gene>
<reference evidence="2 3" key="1">
    <citation type="submission" date="2023-08" db="EMBL/GenBank/DDBJ databases">
        <title>Implementing the SeqCode for naming new Mesorhizobium species isolated from Vachellia karroo root nodules.</title>
        <authorList>
            <person name="Van Lill M."/>
        </authorList>
    </citation>
    <scope>NUCLEOTIDE SEQUENCE [LARGE SCALE GENOMIC DNA]</scope>
    <source>
        <strain evidence="2 3">VK24D</strain>
    </source>
</reference>
<proteinExistence type="predicted"/>
<comment type="caution">
    <text evidence="2">The sequence shown here is derived from an EMBL/GenBank/DDBJ whole genome shotgun (WGS) entry which is preliminary data.</text>
</comment>
<dbReference type="RefSeq" id="WP_320291358.1">
    <property type="nucleotide sequence ID" value="NZ_JAVIIW010000075.1"/>
</dbReference>